<dbReference type="GO" id="GO:0034703">
    <property type="term" value="C:cation channel complex"/>
    <property type="evidence" value="ECO:0007669"/>
    <property type="project" value="UniProtKB-ARBA"/>
</dbReference>
<evidence type="ECO:0000256" key="3">
    <source>
        <dbReference type="ARBA" id="ARBA00022606"/>
    </source>
</evidence>
<feature type="domain" description="Ion transport" evidence="13">
    <location>
        <begin position="301"/>
        <end position="564"/>
    </location>
</feature>
<evidence type="ECO:0000256" key="8">
    <source>
        <dbReference type="ARBA" id="ARBA00023065"/>
    </source>
</evidence>
<evidence type="ECO:0000256" key="5">
    <source>
        <dbReference type="ARBA" id="ARBA00022737"/>
    </source>
</evidence>
<name>A0A9Q0MYS4_9DIPT</name>
<evidence type="ECO:0000256" key="2">
    <source>
        <dbReference type="ARBA" id="ARBA00022448"/>
    </source>
</evidence>
<evidence type="ECO:0000256" key="1">
    <source>
        <dbReference type="ARBA" id="ARBA00004141"/>
    </source>
</evidence>
<evidence type="ECO:0000256" key="7">
    <source>
        <dbReference type="ARBA" id="ARBA00023043"/>
    </source>
</evidence>
<feature type="repeat" description="ANK" evidence="11">
    <location>
        <begin position="64"/>
        <end position="96"/>
    </location>
</feature>
<dbReference type="InterPro" id="IPR002110">
    <property type="entry name" value="Ankyrin_rpt"/>
</dbReference>
<evidence type="ECO:0000256" key="6">
    <source>
        <dbReference type="ARBA" id="ARBA00022989"/>
    </source>
</evidence>
<dbReference type="Pfam" id="PF13637">
    <property type="entry name" value="Ank_4"/>
    <property type="match status" value="1"/>
</dbReference>
<keyword evidence="10" id="KW-0407">Ion channel</keyword>
<protein>
    <submittedName>
        <fullName evidence="14">Transient receptor potential cation channel protein painless</fullName>
    </submittedName>
</protein>
<proteinExistence type="predicted"/>
<dbReference type="SUPFAM" id="SSF48403">
    <property type="entry name" value="Ankyrin repeat"/>
    <property type="match status" value="1"/>
</dbReference>
<sequence length="695" mass="78705">MEMEELQLVSTSSDGQQSLDAASQVHFNRLIEHLRDSNEDEFLEEINTIADRNQLSKFFSKVDNGDTLLILAVKNGLAAAVERLLELGADVNASNQAQHPLTPLKAACIFGKSEVLKILLERPELDSKGAGAFVSIVVKNYDYKHTDHKDCLDELLKHKGIDINEPDSIGFSALHYALSRNNEDAVLKLLKSGAVIEIKNRYHKIAMSDANPKILEKHFNRCITTDGNYFDDNFEIHFDYTNLIPIHGENGSQGSNVGESQANYPDEMSTIASIAESKELRQLVCHPLITSFLFLKWNRLAYIFYINFILCSLFVVCYISYILSYYTDVIASNSLECKNATNPNHIDHETHQMTSTFLRIVTIILTVCISLRELFQLAFAPRTYLKSVENYLELILIVFVVIILILFNSHPACERFLSNDWARTIVAISILLVAYEIFHLAGSLPCWSCPIHYVMLRTVTKTFVRSLLLYAIILVAFALAFLALLYHPEDDQEDEMYKFNNVKSSLFKTLVMSIGEFDAGSIGFDRNPSSYFFFVAFMFMVATVLFNLLNGLAVSDTQAIKSDAELIHNIRRCQVMARYERALLCGDSYIGFPMIRKYFSRSSISVANQLKAGNKLTVKPNLNNQMVFAHDDGINCARCCFGIDPCCRMDGRIVKLASSVLEKTKLEKYEENEREKITNLIKNVEKLLAAKRFLP</sequence>
<feature type="repeat" description="ANK" evidence="11">
    <location>
        <begin position="169"/>
        <end position="201"/>
    </location>
</feature>
<evidence type="ECO:0000256" key="9">
    <source>
        <dbReference type="ARBA" id="ARBA00023136"/>
    </source>
</evidence>
<dbReference type="AlphaFoldDB" id="A0A9Q0MYS4"/>
<keyword evidence="3" id="KW-0716">Sensory transduction</keyword>
<dbReference type="OrthoDB" id="7784786at2759"/>
<accession>A0A9Q0MYS4</accession>
<keyword evidence="14" id="KW-0675">Receptor</keyword>
<gene>
    <name evidence="14" type="primary">pain_1</name>
    <name evidence="14" type="ORF">Bhyg_12386</name>
</gene>
<organism evidence="14 15">
    <name type="scientific">Pseudolycoriella hygida</name>
    <dbReference type="NCBI Taxonomy" id="35572"/>
    <lineage>
        <taxon>Eukaryota</taxon>
        <taxon>Metazoa</taxon>
        <taxon>Ecdysozoa</taxon>
        <taxon>Arthropoda</taxon>
        <taxon>Hexapoda</taxon>
        <taxon>Insecta</taxon>
        <taxon>Pterygota</taxon>
        <taxon>Neoptera</taxon>
        <taxon>Endopterygota</taxon>
        <taxon>Diptera</taxon>
        <taxon>Nematocera</taxon>
        <taxon>Sciaroidea</taxon>
        <taxon>Sciaridae</taxon>
        <taxon>Pseudolycoriella</taxon>
    </lineage>
</organism>
<keyword evidence="9 12" id="KW-0472">Membrane</keyword>
<dbReference type="Pfam" id="PF00520">
    <property type="entry name" value="Ion_trans"/>
    <property type="match status" value="1"/>
</dbReference>
<dbReference type="EMBL" id="WJQU01000003">
    <property type="protein sequence ID" value="KAJ6639639.1"/>
    <property type="molecule type" value="Genomic_DNA"/>
</dbReference>
<keyword evidence="8" id="KW-0406">Ion transport</keyword>
<evidence type="ECO:0000256" key="4">
    <source>
        <dbReference type="ARBA" id="ARBA00022692"/>
    </source>
</evidence>
<dbReference type="PROSITE" id="PS50297">
    <property type="entry name" value="ANK_REP_REGION"/>
    <property type="match status" value="2"/>
</dbReference>
<evidence type="ECO:0000313" key="15">
    <source>
        <dbReference type="Proteomes" id="UP001151699"/>
    </source>
</evidence>
<evidence type="ECO:0000256" key="10">
    <source>
        <dbReference type="ARBA" id="ARBA00023303"/>
    </source>
</evidence>
<reference evidence="14" key="1">
    <citation type="submission" date="2022-07" db="EMBL/GenBank/DDBJ databases">
        <authorList>
            <person name="Trinca V."/>
            <person name="Uliana J.V.C."/>
            <person name="Torres T.T."/>
            <person name="Ward R.J."/>
            <person name="Monesi N."/>
        </authorList>
    </citation>
    <scope>NUCLEOTIDE SEQUENCE</scope>
    <source>
        <strain evidence="14">HSMRA1968</strain>
        <tissue evidence="14">Whole embryos</tissue>
    </source>
</reference>
<dbReference type="Gene3D" id="1.25.40.20">
    <property type="entry name" value="Ankyrin repeat-containing domain"/>
    <property type="match status" value="2"/>
</dbReference>
<keyword evidence="15" id="KW-1185">Reference proteome</keyword>
<dbReference type="InterPro" id="IPR036770">
    <property type="entry name" value="Ankyrin_rpt-contain_sf"/>
</dbReference>
<comment type="caution">
    <text evidence="14">The sequence shown here is derived from an EMBL/GenBank/DDBJ whole genome shotgun (WGS) entry which is preliminary data.</text>
</comment>
<feature type="transmembrane region" description="Helical" evidence="12">
    <location>
        <begin position="531"/>
        <end position="552"/>
    </location>
</feature>
<dbReference type="PROSITE" id="PS50088">
    <property type="entry name" value="ANK_REPEAT"/>
    <property type="match status" value="2"/>
</dbReference>
<evidence type="ECO:0000256" key="11">
    <source>
        <dbReference type="PROSITE-ProRule" id="PRU00023"/>
    </source>
</evidence>
<dbReference type="Gene3D" id="1.10.287.70">
    <property type="match status" value="1"/>
</dbReference>
<keyword evidence="2" id="KW-0813">Transport</keyword>
<feature type="transmembrane region" description="Helical" evidence="12">
    <location>
        <begin position="391"/>
        <end position="409"/>
    </location>
</feature>
<dbReference type="SMART" id="SM00248">
    <property type="entry name" value="ANK"/>
    <property type="match status" value="4"/>
</dbReference>
<keyword evidence="4 12" id="KW-0812">Transmembrane</keyword>
<evidence type="ECO:0000313" key="14">
    <source>
        <dbReference type="EMBL" id="KAJ6639639.1"/>
    </source>
</evidence>
<dbReference type="InterPro" id="IPR005821">
    <property type="entry name" value="Ion_trans_dom"/>
</dbReference>
<feature type="transmembrane region" description="Helical" evidence="12">
    <location>
        <begin position="421"/>
        <end position="447"/>
    </location>
</feature>
<keyword evidence="5" id="KW-0677">Repeat</keyword>
<dbReference type="Proteomes" id="UP001151699">
    <property type="component" value="Chromosome X"/>
</dbReference>
<feature type="transmembrane region" description="Helical" evidence="12">
    <location>
        <begin position="467"/>
        <end position="486"/>
    </location>
</feature>
<keyword evidence="6 12" id="KW-1133">Transmembrane helix</keyword>
<dbReference type="Pfam" id="PF12796">
    <property type="entry name" value="Ank_2"/>
    <property type="match status" value="1"/>
</dbReference>
<dbReference type="PANTHER" id="PTHR47143:SF4">
    <property type="entry name" value="TRANSIENT RECEPTOR POTENTIAL CATION CHANNEL PROTEIN PAINLESS"/>
    <property type="match status" value="1"/>
</dbReference>
<comment type="subcellular location">
    <subcellularLocation>
        <location evidence="1">Membrane</location>
        <topology evidence="1">Multi-pass membrane protein</topology>
    </subcellularLocation>
</comment>
<evidence type="ECO:0000259" key="13">
    <source>
        <dbReference type="Pfam" id="PF00520"/>
    </source>
</evidence>
<evidence type="ECO:0000256" key="12">
    <source>
        <dbReference type="SAM" id="Phobius"/>
    </source>
</evidence>
<keyword evidence="7 11" id="KW-0040">ANK repeat</keyword>
<dbReference type="GO" id="GO:0005216">
    <property type="term" value="F:monoatomic ion channel activity"/>
    <property type="evidence" value="ECO:0007669"/>
    <property type="project" value="InterPro"/>
</dbReference>
<feature type="transmembrane region" description="Helical" evidence="12">
    <location>
        <begin position="302"/>
        <end position="326"/>
    </location>
</feature>
<dbReference type="PANTHER" id="PTHR47143">
    <property type="entry name" value="TRANSIENT RECEPTOR POTENTIAL CATION CHANNEL PROTEIN PAINLESS"/>
    <property type="match status" value="1"/>
</dbReference>
<dbReference type="InterPro" id="IPR052076">
    <property type="entry name" value="TRP_cation_channel"/>
</dbReference>